<dbReference type="EMBL" id="JBHRTP010000018">
    <property type="protein sequence ID" value="MFC3107584.1"/>
    <property type="molecule type" value="Genomic_DNA"/>
</dbReference>
<dbReference type="InterPro" id="IPR021830">
    <property type="entry name" value="DUF3422"/>
</dbReference>
<reference evidence="2" key="1">
    <citation type="journal article" date="2019" name="Int. J. Syst. Evol. Microbiol.">
        <title>The Global Catalogue of Microorganisms (GCM) 10K type strain sequencing project: providing services to taxonomists for standard genome sequencing and annotation.</title>
        <authorList>
            <consortium name="The Broad Institute Genomics Platform"/>
            <consortium name="The Broad Institute Genome Sequencing Center for Infectious Disease"/>
            <person name="Wu L."/>
            <person name="Ma J."/>
        </authorList>
    </citation>
    <scope>NUCLEOTIDE SEQUENCE [LARGE SCALE GENOMIC DNA]</scope>
    <source>
        <strain evidence="2">KCTC 42986</strain>
    </source>
</reference>
<sequence length="464" mass="51092">MAIVYSSLNHPLRVPLAAEVHSRPFLRLVAQESLTHLAVYDREGSNASSSNSATQHAILTALCTHFGVAAPGSDAKCFFHDFGRFRLKWECHTEFATYTFAESQEGSLSVVDAFDRVPILHVPQEWLVSLQGKIMVAAHVVLDQGSAASEPSAEMRRVFDGNVLAGSKVLQGGEIWTDFVIQSDGFTRFVVRDNGLRDQQAGRLVQRVLEIETYRMMALLGLPHAQHATPMLSAIEGELATLTAAMTDTDEAIAEALSRAVDDEKELLRSITGLAARLEKLSLDNSYRFSASKAYFRLVRARIQELREIRIEGVPTVDEFMDRRLAPAMSTCESIARRQEALAGRIAHTNDLLRTRVGIVQEQQNRKILESMNRRAAQQLRLQQAVEGLSVVAISYYLAGLFNYAGKALKAAGWLINPDMATGMLIPVIASGVWLGLRQVYKGVNKHTDAVAPSVSALYKAAES</sequence>
<dbReference type="Proteomes" id="UP001595530">
    <property type="component" value="Unassembled WGS sequence"/>
</dbReference>
<organism evidence="1 2">
    <name type="scientific">Undibacterium arcticum</name>
    <dbReference type="NCBI Taxonomy" id="1762892"/>
    <lineage>
        <taxon>Bacteria</taxon>
        <taxon>Pseudomonadati</taxon>
        <taxon>Pseudomonadota</taxon>
        <taxon>Betaproteobacteria</taxon>
        <taxon>Burkholderiales</taxon>
        <taxon>Oxalobacteraceae</taxon>
        <taxon>Undibacterium</taxon>
    </lineage>
</organism>
<protein>
    <submittedName>
        <fullName evidence="1">DUF3422 family protein</fullName>
    </submittedName>
</protein>
<gene>
    <name evidence="1" type="ORF">ACFOFO_06355</name>
</gene>
<comment type="caution">
    <text evidence="1">The sequence shown here is derived from an EMBL/GenBank/DDBJ whole genome shotgun (WGS) entry which is preliminary data.</text>
</comment>
<dbReference type="RefSeq" id="WP_390331164.1">
    <property type="nucleotide sequence ID" value="NZ_JBHRTP010000018.1"/>
</dbReference>
<dbReference type="Pfam" id="PF11902">
    <property type="entry name" value="DUF3422"/>
    <property type="match status" value="1"/>
</dbReference>
<name>A0ABV7EY14_9BURK</name>
<evidence type="ECO:0000313" key="1">
    <source>
        <dbReference type="EMBL" id="MFC3107584.1"/>
    </source>
</evidence>
<accession>A0ABV7EY14</accession>
<proteinExistence type="predicted"/>
<evidence type="ECO:0000313" key="2">
    <source>
        <dbReference type="Proteomes" id="UP001595530"/>
    </source>
</evidence>
<keyword evidence="2" id="KW-1185">Reference proteome</keyword>